<evidence type="ECO:0000313" key="2">
    <source>
        <dbReference type="EMBL" id="MBD2500529.1"/>
    </source>
</evidence>
<protein>
    <recommendedName>
        <fullName evidence="4">PEP-CTERM sorting domain-containing protein</fullName>
    </recommendedName>
</protein>
<sequence>MNFEKKLALTITSTACILTSMMAPVSAAKFKFSYSGGNVLNPNDVVTASGILTTSAYDPATNSYEIIDITGTRNGQAIDGLLASGTFLDNNNLLFTGFPKVDEFGFAYIIGETSYNVFYTYDYVEIGQQGFFTGYPLTSFSITPIPESSLIIGILSVTALVTINKINARSAHLRNKRQLPLGIGDKGNA</sequence>
<accession>A0ABR8D005</accession>
<name>A0ABR8D005_9NOST</name>
<comment type="caution">
    <text evidence="2">The sequence shown here is derived from an EMBL/GenBank/DDBJ whole genome shotgun (WGS) entry which is preliminary data.</text>
</comment>
<evidence type="ECO:0008006" key="4">
    <source>
        <dbReference type="Google" id="ProtNLM"/>
    </source>
</evidence>
<evidence type="ECO:0000256" key="1">
    <source>
        <dbReference type="SAM" id="SignalP"/>
    </source>
</evidence>
<gene>
    <name evidence="2" type="ORF">H6G83_07835</name>
</gene>
<dbReference type="EMBL" id="JACJSG010000008">
    <property type="protein sequence ID" value="MBD2500529.1"/>
    <property type="molecule type" value="Genomic_DNA"/>
</dbReference>
<dbReference type="RefSeq" id="WP_190469465.1">
    <property type="nucleotide sequence ID" value="NZ_JACJSG010000008.1"/>
</dbReference>
<proteinExistence type="predicted"/>
<keyword evidence="1" id="KW-0732">Signal</keyword>
<dbReference type="Proteomes" id="UP000661112">
    <property type="component" value="Unassembled WGS sequence"/>
</dbReference>
<reference evidence="2 3" key="1">
    <citation type="journal article" date="2020" name="ISME J.">
        <title>Comparative genomics reveals insights into cyanobacterial evolution and habitat adaptation.</title>
        <authorList>
            <person name="Chen M.Y."/>
            <person name="Teng W.K."/>
            <person name="Zhao L."/>
            <person name="Hu C.X."/>
            <person name="Zhou Y.K."/>
            <person name="Han B.P."/>
            <person name="Song L.R."/>
            <person name="Shu W.S."/>
        </authorList>
    </citation>
    <scope>NUCLEOTIDE SEQUENCE [LARGE SCALE GENOMIC DNA]</scope>
    <source>
        <strain evidence="2 3">FACHB-119</strain>
    </source>
</reference>
<evidence type="ECO:0000313" key="3">
    <source>
        <dbReference type="Proteomes" id="UP000661112"/>
    </source>
</evidence>
<feature type="signal peptide" evidence="1">
    <location>
        <begin position="1"/>
        <end position="27"/>
    </location>
</feature>
<organism evidence="2 3">
    <name type="scientific">Anabaena azotica FACHB-119</name>
    <dbReference type="NCBI Taxonomy" id="947527"/>
    <lineage>
        <taxon>Bacteria</taxon>
        <taxon>Bacillati</taxon>
        <taxon>Cyanobacteriota</taxon>
        <taxon>Cyanophyceae</taxon>
        <taxon>Nostocales</taxon>
        <taxon>Nostocaceae</taxon>
        <taxon>Anabaena</taxon>
        <taxon>Anabaena azotica</taxon>
    </lineage>
</organism>
<keyword evidence="3" id="KW-1185">Reference proteome</keyword>
<feature type="chain" id="PRO_5046462250" description="PEP-CTERM sorting domain-containing protein" evidence="1">
    <location>
        <begin position="28"/>
        <end position="189"/>
    </location>
</feature>